<proteinExistence type="predicted"/>
<sequence length="238" mass="26999">MFWTINDSGGAPSAYAVDSRGVYIGKIILEGVKNIDFEAISTAPCDDTPNSDYCLFVGDIGDNVHMYDNRVIYKVKEPTRAELFHSPGFIIRTNKWTKVVYEYEAEVENSEGFIIDPKTREVLIITKSHFHTKVYVGKLDTTDDKPVKLRYSGVNLPLVVTTDATYSPGYYRIGIRTYSHIFLYKNDHKNRPLKDILKDTPCKISIIPTEQFMGESLALSNDGTVYIHSEYIGKNIYA</sequence>
<evidence type="ECO:0000313" key="1">
    <source>
        <dbReference type="EMBL" id="CDW35174.1"/>
    </source>
</evidence>
<dbReference type="AlphaFoldDB" id="A0A0K2UAA4"/>
<dbReference type="EMBL" id="HACA01017813">
    <property type="protein sequence ID" value="CDW35174.1"/>
    <property type="molecule type" value="Transcribed_RNA"/>
</dbReference>
<feature type="non-terminal residue" evidence="1">
    <location>
        <position position="238"/>
    </location>
</feature>
<name>A0A0K2UAA4_LEPSM</name>
<reference evidence="1" key="1">
    <citation type="submission" date="2014-05" db="EMBL/GenBank/DDBJ databases">
        <authorList>
            <person name="Chronopoulou M."/>
        </authorList>
    </citation>
    <scope>NUCLEOTIDE SEQUENCE</scope>
    <source>
        <tissue evidence="1">Whole organism</tissue>
    </source>
</reference>
<protein>
    <submittedName>
        <fullName evidence="1">Uncharacterized protein</fullName>
    </submittedName>
</protein>
<organism evidence="1">
    <name type="scientific">Lepeophtheirus salmonis</name>
    <name type="common">Salmon louse</name>
    <name type="synonym">Caligus salmonis</name>
    <dbReference type="NCBI Taxonomy" id="72036"/>
    <lineage>
        <taxon>Eukaryota</taxon>
        <taxon>Metazoa</taxon>
        <taxon>Ecdysozoa</taxon>
        <taxon>Arthropoda</taxon>
        <taxon>Crustacea</taxon>
        <taxon>Multicrustacea</taxon>
        <taxon>Hexanauplia</taxon>
        <taxon>Copepoda</taxon>
        <taxon>Siphonostomatoida</taxon>
        <taxon>Caligidae</taxon>
        <taxon>Lepeophtheirus</taxon>
    </lineage>
</organism>
<accession>A0A0K2UAA4</accession>